<organism evidence="3 4">
    <name type="scientific">Lingula anatina</name>
    <name type="common">Brachiopod</name>
    <name type="synonym">Lingula unguis</name>
    <dbReference type="NCBI Taxonomy" id="7574"/>
    <lineage>
        <taxon>Eukaryota</taxon>
        <taxon>Metazoa</taxon>
        <taxon>Spiralia</taxon>
        <taxon>Lophotrochozoa</taxon>
        <taxon>Brachiopoda</taxon>
        <taxon>Linguliformea</taxon>
        <taxon>Lingulata</taxon>
        <taxon>Lingulida</taxon>
        <taxon>Linguloidea</taxon>
        <taxon>Lingulidae</taxon>
        <taxon>Lingula</taxon>
    </lineage>
</organism>
<comment type="subcellular location">
    <subcellularLocation>
        <location evidence="1">Membrane</location>
        <topology evidence="1">Multi-pass membrane protein</topology>
    </subcellularLocation>
</comment>
<proteinExistence type="inferred from homology"/>
<dbReference type="KEGG" id="lak:106168882"/>
<dbReference type="InterPro" id="IPR004345">
    <property type="entry name" value="TB2_DP1_HVA22"/>
</dbReference>
<dbReference type="Proteomes" id="UP000085678">
    <property type="component" value="Unplaced"/>
</dbReference>
<keyword evidence="1" id="KW-0472">Membrane</keyword>
<sequence length="270" mass="30526">MMVSAIISRVVILVFGTLYPAYASYKAVKTKNVREYVKWMMYWIVFALFTCAETFADIFLSWVPFYYEAKIVFVLWLLSPATKGSSILYRKFVHPQLTKREQKIDAYIQQASDKGYSAILTVGSKGLSYASNVVVQTALKGHGAVLDHLKKSYSMSDLSVEGSSTAVGPNVPPVIPDNEDELDNLDNRLIEEREEANRRLREGRKENEMLQQKGNAGAGQDDVITTRDTQLRSRTSKYSHKEAPTELSAARFQLRRITRKSKSFTEGSTK</sequence>
<dbReference type="OrthoDB" id="10009287at2759"/>
<accession>A0A1S3IZF4</accession>
<dbReference type="PANTHER" id="PTHR12300">
    <property type="entry name" value="HVA22-LIKE PROTEINS"/>
    <property type="match status" value="1"/>
</dbReference>
<dbReference type="GeneID" id="106168882"/>
<comment type="similarity">
    <text evidence="1">Belongs to the DP1 family.</text>
</comment>
<evidence type="ECO:0000313" key="4">
    <source>
        <dbReference type="RefSeq" id="XP_013403577.1"/>
    </source>
</evidence>
<protein>
    <recommendedName>
        <fullName evidence="1">Receptor expression-enhancing protein</fullName>
    </recommendedName>
</protein>
<feature type="compositionally biased region" description="Basic and acidic residues" evidence="2">
    <location>
        <begin position="198"/>
        <end position="208"/>
    </location>
</feature>
<reference evidence="4" key="1">
    <citation type="submission" date="2025-08" db="UniProtKB">
        <authorList>
            <consortium name="RefSeq"/>
        </authorList>
    </citation>
    <scope>IDENTIFICATION</scope>
    <source>
        <tissue evidence="4">Gonads</tissue>
    </source>
</reference>
<keyword evidence="1" id="KW-1133">Transmembrane helix</keyword>
<keyword evidence="3" id="KW-1185">Reference proteome</keyword>
<dbReference type="InParanoid" id="A0A1S3IZF4"/>
<dbReference type="AlphaFoldDB" id="A0A1S3IZF4"/>
<dbReference type="GO" id="GO:0005881">
    <property type="term" value="C:cytoplasmic microtubule"/>
    <property type="evidence" value="ECO:0007669"/>
    <property type="project" value="TreeGrafter"/>
</dbReference>
<name>A0A1S3IZF4_LINAN</name>
<dbReference type="STRING" id="7574.A0A1S3IZF4"/>
<dbReference type="GO" id="GO:0071782">
    <property type="term" value="C:endoplasmic reticulum tubular network"/>
    <property type="evidence" value="ECO:0007669"/>
    <property type="project" value="TreeGrafter"/>
</dbReference>
<keyword evidence="1" id="KW-0812">Transmembrane</keyword>
<dbReference type="PANTHER" id="PTHR12300:SF117">
    <property type="entry name" value="LP05237P-RELATED"/>
    <property type="match status" value="1"/>
</dbReference>
<dbReference type="RefSeq" id="XP_013403577.1">
    <property type="nucleotide sequence ID" value="XM_013548123.1"/>
</dbReference>
<gene>
    <name evidence="4" type="primary">LOC106168882</name>
</gene>
<dbReference type="GO" id="GO:0071786">
    <property type="term" value="P:endoplasmic reticulum tubular network organization"/>
    <property type="evidence" value="ECO:0007669"/>
    <property type="project" value="TreeGrafter"/>
</dbReference>
<feature type="transmembrane region" description="Helical" evidence="1">
    <location>
        <begin position="6"/>
        <end position="28"/>
    </location>
</feature>
<evidence type="ECO:0000256" key="2">
    <source>
        <dbReference type="SAM" id="MobiDB-lite"/>
    </source>
</evidence>
<evidence type="ECO:0000313" key="3">
    <source>
        <dbReference type="Proteomes" id="UP000085678"/>
    </source>
</evidence>
<keyword evidence="4" id="KW-0675">Receptor</keyword>
<dbReference type="Pfam" id="PF03134">
    <property type="entry name" value="TB2_DP1_HVA22"/>
    <property type="match status" value="1"/>
</dbReference>
<dbReference type="GO" id="GO:0008017">
    <property type="term" value="F:microtubule binding"/>
    <property type="evidence" value="ECO:0007669"/>
    <property type="project" value="TreeGrafter"/>
</dbReference>
<dbReference type="GO" id="GO:0005789">
    <property type="term" value="C:endoplasmic reticulum membrane"/>
    <property type="evidence" value="ECO:0007669"/>
    <property type="project" value="TreeGrafter"/>
</dbReference>
<feature type="transmembrane region" description="Helical" evidence="1">
    <location>
        <begin position="40"/>
        <end position="65"/>
    </location>
</feature>
<feature type="region of interest" description="Disordered" evidence="2">
    <location>
        <begin position="198"/>
        <end position="249"/>
    </location>
</feature>
<evidence type="ECO:0000256" key="1">
    <source>
        <dbReference type="RuleBase" id="RU362006"/>
    </source>
</evidence>